<evidence type="ECO:0000313" key="15">
    <source>
        <dbReference type="Proteomes" id="UP000069940"/>
    </source>
</evidence>
<dbReference type="CDD" id="cd01647">
    <property type="entry name" value="RT_LTR"/>
    <property type="match status" value="1"/>
</dbReference>
<dbReference type="Gene3D" id="3.30.70.270">
    <property type="match status" value="2"/>
</dbReference>
<evidence type="ECO:0000313" key="14">
    <source>
        <dbReference type="EnsemblMetazoa" id="AALFPA23_013517.P19562"/>
    </source>
</evidence>
<feature type="domain" description="CCHC-type" evidence="12">
    <location>
        <begin position="262"/>
        <end position="275"/>
    </location>
</feature>
<dbReference type="SUPFAM" id="SSF57756">
    <property type="entry name" value="Retrovirus zinc finger-like domains"/>
    <property type="match status" value="1"/>
</dbReference>
<sequence length="1400" mass="158301">MSENDNANRTNQVGGQIPPVGAAAVAGAAAIAAGAPLAMQSNFTIEPYDRHRMKWSRWVERLEGAFLLFRVPADLRRPMLLHYMGGENYDIVSDKLAPVKPQARTYDEIVQLLETHFNPRPLEILENFRFKCRRQGDERVDESIDDYLIALRKLAITCNFGDYLNTALRNQFVFGLKDRGIQARLLEVHNLTLDMARDLAVSMEMSAKGGQEIQSRAKADVNLVEHPVNKSGKSKGKKPGKATAAGPSHHGDSKQDSRKGVCYRCGNTNHFANKCVHVKTVCNFCRMTGHIEKVCMKKKSAQSTKSKSDFHLVEESAAECKQKKKEDVYIDEICGLYDAESRVDKFWVEISVNDSKVRFEVDSGAPVAIMSVTDYEKLLPAVRLDPPDMSLVSYSGNTIKLRGMCTVSVQYAGKVHRLLLYVADNRKHPLLGRSWMKVLRLDVSKFYDEVHSVADNSVKCTTDESVKKLIARYSSVCADSMGKIKGLTAKLRLKPNAHPVYIKARPVPFSLRSAVEQEIEKLVDEGVLEKVNHSDWATPVVPVMKLNNKVRLCGDYKITVNPNLVVDEHPLPTIEELFANVAGGEKFSKIDLSQAYLQLEVDPDQREILTLSTHLGLYRPTRLMYGVSSAPAIWQRLMEEVLNGIPGVTVFLDDIRVTGPTNEVHLQRLEEVLKRLSQYGMRINLDKCVFFADEIEYCGYVVDRHGIHKVQKKIEAVQNMPTPENKDQVRSFVGLVNYYGRFLPNLSTMIYPLNRLLRNDVPFQWSKSCEEAFRKVKQEMQSDSFLVHYNPELPLVLATDASPYGVGAVLSHVLPDGSERPIQYASQTLNETQRKYKQVDREAYAIVFGIRRFHQYLYGRKFVLYTDNEPVKQIFSETKGLPTMSALRMQHYATFLQSFNYTIKFRPTKQHCNADAFSRLPIATKQPDNVVEEVDMLETSIIETMPVTVEDLAKGTAADGSVKLLLQGLRNGKIVEAKDRFGIDQNEFSLQQGCILRGIRVYIPPELRTKVLNELHSTHFGSTRLKALARGYVWWERIDRDIEELVKNCASCQVTRPNPAKAPLHCWEPATQPFERVHVNFAGPFMGKYFIVFVDAYTKWPEVKILRDITTATTINACREFFATYGIPCVLVSDRGVQFTSGEFQRFLQLNGIFHKMGESYHPATNGQVERFIQTFKNKMKALKCEKSRMHVELCNILLTYRKTIHPATGKSPSMMLFNRQIRSRLDLMLPGPTYSEKVDHKVRSIPEGGRVAARDFLDHEKWKYGRVIEKLGKLHYMIQLDDDRIWKRHIDQLREVGSNLQAQRSLPEMPMLPNVPPGPDEASGTANNHVPNSQGTSTSANPVATSSRVEPVSVPVPEPHPALNAPTTGPATSMQSEGSFQQTPRRSTRAVKPPKRLNL</sequence>
<dbReference type="SUPFAM" id="SSF53098">
    <property type="entry name" value="Ribonuclease H-like"/>
    <property type="match status" value="1"/>
</dbReference>
<dbReference type="InterPro" id="IPR041588">
    <property type="entry name" value="Integrase_H2C2"/>
</dbReference>
<dbReference type="Pfam" id="PF17921">
    <property type="entry name" value="Integrase_H2C2"/>
    <property type="match status" value="1"/>
</dbReference>
<keyword evidence="8" id="KW-0238">DNA-binding</keyword>
<dbReference type="Pfam" id="PF00078">
    <property type="entry name" value="RVT_1"/>
    <property type="match status" value="1"/>
</dbReference>
<evidence type="ECO:0000256" key="9">
    <source>
        <dbReference type="ARBA" id="ARBA00023268"/>
    </source>
</evidence>
<dbReference type="EnsemblMetazoa" id="AALFPA23_013517.R19562">
    <property type="protein sequence ID" value="AALFPA23_013517.P19562"/>
    <property type="gene ID" value="AALFPA23_013517"/>
</dbReference>
<keyword evidence="9" id="KW-0511">Multifunctional enzyme</keyword>
<dbReference type="InterPro" id="IPR001584">
    <property type="entry name" value="Integrase_cat-core"/>
</dbReference>
<keyword evidence="4" id="KW-0548">Nucleotidyltransferase</keyword>
<dbReference type="SUPFAM" id="SSF50630">
    <property type="entry name" value="Acid proteases"/>
    <property type="match status" value="1"/>
</dbReference>
<dbReference type="InterPro" id="IPR043502">
    <property type="entry name" value="DNA/RNA_pol_sf"/>
</dbReference>
<evidence type="ECO:0000259" key="13">
    <source>
        <dbReference type="PROSITE" id="PS50994"/>
    </source>
</evidence>
<dbReference type="Pfam" id="PF17919">
    <property type="entry name" value="RT_RNaseH_2"/>
    <property type="match status" value="1"/>
</dbReference>
<dbReference type="Proteomes" id="UP000069940">
    <property type="component" value="Unassembled WGS sequence"/>
</dbReference>
<keyword evidence="3" id="KW-0808">Transferase</keyword>
<dbReference type="InterPro" id="IPR000477">
    <property type="entry name" value="RT_dom"/>
</dbReference>
<dbReference type="SUPFAM" id="SSF56672">
    <property type="entry name" value="DNA/RNA polymerases"/>
    <property type="match status" value="1"/>
</dbReference>
<evidence type="ECO:0000259" key="12">
    <source>
        <dbReference type="PROSITE" id="PS50158"/>
    </source>
</evidence>
<feature type="compositionally biased region" description="Polar residues" evidence="11">
    <location>
        <begin position="1325"/>
        <end position="1346"/>
    </location>
</feature>
<evidence type="ECO:0000256" key="7">
    <source>
        <dbReference type="ARBA" id="ARBA00022759"/>
    </source>
</evidence>
<dbReference type="Gene3D" id="3.30.420.10">
    <property type="entry name" value="Ribonuclease H-like superfamily/Ribonuclease H"/>
    <property type="match status" value="1"/>
</dbReference>
<dbReference type="Gene3D" id="3.10.10.10">
    <property type="entry name" value="HIV Type 1 Reverse Transcriptase, subunit A, domain 1"/>
    <property type="match status" value="1"/>
</dbReference>
<keyword evidence="10" id="KW-0862">Zinc</keyword>
<dbReference type="InterPro" id="IPR021109">
    <property type="entry name" value="Peptidase_aspartic_dom_sf"/>
</dbReference>
<feature type="compositionally biased region" description="Basic residues" evidence="11">
    <location>
        <begin position="1387"/>
        <end position="1400"/>
    </location>
</feature>
<dbReference type="Gene3D" id="1.10.340.70">
    <property type="match status" value="1"/>
</dbReference>
<evidence type="ECO:0000256" key="11">
    <source>
        <dbReference type="SAM" id="MobiDB-lite"/>
    </source>
</evidence>
<dbReference type="InterPro" id="IPR001878">
    <property type="entry name" value="Znf_CCHC"/>
</dbReference>
<keyword evidence="2" id="KW-0645">Protease</keyword>
<evidence type="ECO:0000256" key="1">
    <source>
        <dbReference type="ARBA" id="ARBA00012493"/>
    </source>
</evidence>
<dbReference type="PROSITE" id="PS50158">
    <property type="entry name" value="ZF_CCHC"/>
    <property type="match status" value="1"/>
</dbReference>
<dbReference type="Gene3D" id="2.40.70.10">
    <property type="entry name" value="Acid Proteases"/>
    <property type="match status" value="1"/>
</dbReference>
<dbReference type="InterPro" id="IPR012337">
    <property type="entry name" value="RNaseH-like_sf"/>
</dbReference>
<proteinExistence type="predicted"/>
<feature type="domain" description="Integrase catalytic" evidence="13">
    <location>
        <begin position="1069"/>
        <end position="1221"/>
    </location>
</feature>
<dbReference type="PROSITE" id="PS50994">
    <property type="entry name" value="INTEGRASE"/>
    <property type="match status" value="1"/>
</dbReference>
<dbReference type="InterPro" id="IPR036397">
    <property type="entry name" value="RNaseH_sf"/>
</dbReference>
<keyword evidence="5" id="KW-0540">Nuclease</keyword>
<dbReference type="GeneID" id="115267548"/>
<accession>A0ABM1YZC9</accession>
<evidence type="ECO:0000256" key="10">
    <source>
        <dbReference type="PROSITE-ProRule" id="PRU00047"/>
    </source>
</evidence>
<dbReference type="InterPro" id="IPR041577">
    <property type="entry name" value="RT_RNaseH_2"/>
</dbReference>
<evidence type="ECO:0000256" key="4">
    <source>
        <dbReference type="ARBA" id="ARBA00022695"/>
    </source>
</evidence>
<dbReference type="InterPro" id="IPR050951">
    <property type="entry name" value="Retrovirus_Pol_polyprotein"/>
</dbReference>
<dbReference type="PANTHER" id="PTHR37984:SF5">
    <property type="entry name" value="PROTEIN NYNRIN-LIKE"/>
    <property type="match status" value="1"/>
</dbReference>
<feature type="region of interest" description="Disordered" evidence="11">
    <location>
        <begin position="218"/>
        <end position="258"/>
    </location>
</feature>
<keyword evidence="15" id="KW-1185">Reference proteome</keyword>
<evidence type="ECO:0000256" key="8">
    <source>
        <dbReference type="ARBA" id="ARBA00023125"/>
    </source>
</evidence>
<evidence type="ECO:0000256" key="6">
    <source>
        <dbReference type="ARBA" id="ARBA00022750"/>
    </source>
</evidence>
<keyword evidence="10" id="KW-0863">Zinc-finger</keyword>
<dbReference type="Pfam" id="PF00665">
    <property type="entry name" value="rve"/>
    <property type="match status" value="1"/>
</dbReference>
<organism evidence="14 15">
    <name type="scientific">Aedes albopictus</name>
    <name type="common">Asian tiger mosquito</name>
    <name type="synonym">Stegomyia albopicta</name>
    <dbReference type="NCBI Taxonomy" id="7160"/>
    <lineage>
        <taxon>Eukaryota</taxon>
        <taxon>Metazoa</taxon>
        <taxon>Ecdysozoa</taxon>
        <taxon>Arthropoda</taxon>
        <taxon>Hexapoda</taxon>
        <taxon>Insecta</taxon>
        <taxon>Pterygota</taxon>
        <taxon>Neoptera</taxon>
        <taxon>Endopterygota</taxon>
        <taxon>Diptera</taxon>
        <taxon>Nematocera</taxon>
        <taxon>Culicoidea</taxon>
        <taxon>Culicidae</taxon>
        <taxon>Culicinae</taxon>
        <taxon>Aedini</taxon>
        <taxon>Aedes</taxon>
        <taxon>Stegomyia</taxon>
    </lineage>
</organism>
<reference evidence="15" key="1">
    <citation type="journal article" date="2015" name="Proc. Natl. Acad. Sci. U.S.A.">
        <title>Genome sequence of the Asian Tiger mosquito, Aedes albopictus, reveals insights into its biology, genetics, and evolution.</title>
        <authorList>
            <person name="Chen X.G."/>
            <person name="Jiang X."/>
            <person name="Gu J."/>
            <person name="Xu M."/>
            <person name="Wu Y."/>
            <person name="Deng Y."/>
            <person name="Zhang C."/>
            <person name="Bonizzoni M."/>
            <person name="Dermauw W."/>
            <person name="Vontas J."/>
            <person name="Armbruster P."/>
            <person name="Huang X."/>
            <person name="Yang Y."/>
            <person name="Zhang H."/>
            <person name="He W."/>
            <person name="Peng H."/>
            <person name="Liu Y."/>
            <person name="Wu K."/>
            <person name="Chen J."/>
            <person name="Lirakis M."/>
            <person name="Topalis P."/>
            <person name="Van Leeuwen T."/>
            <person name="Hall A.B."/>
            <person name="Jiang X."/>
            <person name="Thorpe C."/>
            <person name="Mueller R.L."/>
            <person name="Sun C."/>
            <person name="Waterhouse R.M."/>
            <person name="Yan G."/>
            <person name="Tu Z.J."/>
            <person name="Fang X."/>
            <person name="James A.A."/>
        </authorList>
    </citation>
    <scope>NUCLEOTIDE SEQUENCE [LARGE SCALE GENOMIC DNA]</scope>
    <source>
        <strain evidence="15">Foshan</strain>
    </source>
</reference>
<dbReference type="EC" id="2.7.7.49" evidence="1"/>
<reference evidence="14" key="2">
    <citation type="submission" date="2025-05" db="UniProtKB">
        <authorList>
            <consortium name="EnsemblMetazoa"/>
        </authorList>
    </citation>
    <scope>IDENTIFICATION</scope>
    <source>
        <strain evidence="14">Foshan</strain>
    </source>
</reference>
<feature type="compositionally biased region" description="Basic and acidic residues" evidence="11">
    <location>
        <begin position="249"/>
        <end position="258"/>
    </location>
</feature>
<dbReference type="SMART" id="SM00343">
    <property type="entry name" value="ZnF_C2HC"/>
    <property type="match status" value="2"/>
</dbReference>
<protein>
    <recommendedName>
        <fullName evidence="1">RNA-directed DNA polymerase</fullName>
        <ecNumber evidence="1">2.7.7.49</ecNumber>
    </recommendedName>
</protein>
<keyword evidence="10" id="KW-0479">Metal-binding</keyword>
<dbReference type="CDD" id="cd09274">
    <property type="entry name" value="RNase_HI_RT_Ty3"/>
    <property type="match status" value="1"/>
</dbReference>
<keyword evidence="6" id="KW-0064">Aspartyl protease</keyword>
<dbReference type="RefSeq" id="XP_029730492.2">
    <property type="nucleotide sequence ID" value="XM_029874632.2"/>
</dbReference>
<dbReference type="InterPro" id="IPR043128">
    <property type="entry name" value="Rev_trsase/Diguanyl_cyclase"/>
</dbReference>
<evidence type="ECO:0000256" key="2">
    <source>
        <dbReference type="ARBA" id="ARBA00022670"/>
    </source>
</evidence>
<keyword evidence="7" id="KW-0255">Endonuclease</keyword>
<evidence type="ECO:0000256" key="5">
    <source>
        <dbReference type="ARBA" id="ARBA00022722"/>
    </source>
</evidence>
<feature type="region of interest" description="Disordered" evidence="11">
    <location>
        <begin position="1302"/>
        <end position="1400"/>
    </location>
</feature>
<evidence type="ECO:0000256" key="3">
    <source>
        <dbReference type="ARBA" id="ARBA00022679"/>
    </source>
</evidence>
<dbReference type="InterPro" id="IPR036875">
    <property type="entry name" value="Znf_CCHC_sf"/>
</dbReference>
<keyword evidence="7" id="KW-0378">Hydrolase</keyword>
<feature type="compositionally biased region" description="Polar residues" evidence="11">
    <location>
        <begin position="1366"/>
        <end position="1386"/>
    </location>
</feature>
<dbReference type="PANTHER" id="PTHR37984">
    <property type="entry name" value="PROTEIN CBG26694"/>
    <property type="match status" value="1"/>
</dbReference>
<dbReference type="Gene3D" id="4.10.60.10">
    <property type="entry name" value="Zinc finger, CCHC-type"/>
    <property type="match status" value="1"/>
</dbReference>
<name>A0ABM1YZC9_AEDAL</name>